<feature type="compositionally biased region" description="Polar residues" evidence="1">
    <location>
        <begin position="40"/>
        <end position="49"/>
    </location>
</feature>
<reference evidence="2 3" key="1">
    <citation type="journal article" date="2019" name="Mol. Ecol. Resour.">
        <title>Chromosome-level genome assembly of Triplophysa tibetana, a fish adapted to the harsh high-altitude environment of the Tibetan Plateau.</title>
        <authorList>
            <person name="Yang X."/>
            <person name="Liu H."/>
            <person name="Ma Z."/>
            <person name="Zou Y."/>
            <person name="Zou M."/>
            <person name="Mao Y."/>
            <person name="Li X."/>
            <person name="Wang H."/>
            <person name="Chen T."/>
            <person name="Wang W."/>
            <person name="Yang R."/>
        </authorList>
    </citation>
    <scope>NUCLEOTIDE SEQUENCE [LARGE SCALE GENOMIC DNA]</scope>
    <source>
        <strain evidence="2">TTIB1903HZAU</strain>
        <tissue evidence="2">Muscle</tissue>
    </source>
</reference>
<dbReference type="Proteomes" id="UP000324632">
    <property type="component" value="Chromosome 8"/>
</dbReference>
<comment type="caution">
    <text evidence="2">The sequence shown here is derived from an EMBL/GenBank/DDBJ whole genome shotgun (WGS) entry which is preliminary data.</text>
</comment>
<dbReference type="EMBL" id="SOYY01000008">
    <property type="protein sequence ID" value="KAA0718254.1"/>
    <property type="molecule type" value="Genomic_DNA"/>
</dbReference>
<evidence type="ECO:0000313" key="3">
    <source>
        <dbReference type="Proteomes" id="UP000324632"/>
    </source>
</evidence>
<accession>A0A5A9P6Z9</accession>
<dbReference type="AlphaFoldDB" id="A0A5A9P6Z9"/>
<gene>
    <name evidence="2" type="ORF">E1301_Tti001152</name>
</gene>
<protein>
    <submittedName>
        <fullName evidence="2">Uncharacterized protein</fullName>
    </submittedName>
</protein>
<evidence type="ECO:0000256" key="1">
    <source>
        <dbReference type="SAM" id="MobiDB-lite"/>
    </source>
</evidence>
<keyword evidence="3" id="KW-1185">Reference proteome</keyword>
<name>A0A5A9P6Z9_9TELE</name>
<proteinExistence type="predicted"/>
<sequence length="71" mass="7639">MRETEPELIVDRVYIRQVVGRVKGSSSNISVSRPPGVVSHLSTVAPPSSDSTVGLRAGWSLDQHLAHPAHL</sequence>
<feature type="region of interest" description="Disordered" evidence="1">
    <location>
        <begin position="25"/>
        <end position="49"/>
    </location>
</feature>
<evidence type="ECO:0000313" key="2">
    <source>
        <dbReference type="EMBL" id="KAA0718254.1"/>
    </source>
</evidence>
<organism evidence="2 3">
    <name type="scientific">Triplophysa tibetana</name>
    <dbReference type="NCBI Taxonomy" id="1572043"/>
    <lineage>
        <taxon>Eukaryota</taxon>
        <taxon>Metazoa</taxon>
        <taxon>Chordata</taxon>
        <taxon>Craniata</taxon>
        <taxon>Vertebrata</taxon>
        <taxon>Euteleostomi</taxon>
        <taxon>Actinopterygii</taxon>
        <taxon>Neopterygii</taxon>
        <taxon>Teleostei</taxon>
        <taxon>Ostariophysi</taxon>
        <taxon>Cypriniformes</taxon>
        <taxon>Nemacheilidae</taxon>
        <taxon>Triplophysa</taxon>
    </lineage>
</organism>